<name>A0A1K0JFD5_CUPNE</name>
<proteinExistence type="predicted"/>
<dbReference type="InterPro" id="IPR009057">
    <property type="entry name" value="Homeodomain-like_sf"/>
</dbReference>
<protein>
    <recommendedName>
        <fullName evidence="2">Transposase</fullName>
    </recommendedName>
</protein>
<reference evidence="1" key="1">
    <citation type="submission" date="2016-09" db="EMBL/GenBank/DDBJ databases">
        <authorList>
            <person name="Capua I."/>
            <person name="De Benedictis P."/>
            <person name="Joannis T."/>
            <person name="Lombin L.H."/>
            <person name="Cattoli G."/>
        </authorList>
    </citation>
    <scope>NUCLEOTIDE SEQUENCE</scope>
    <source>
        <strain evidence="1">B9</strain>
    </source>
</reference>
<dbReference type="AlphaFoldDB" id="A0A1K0JFD5"/>
<dbReference type="Pfam" id="PF01527">
    <property type="entry name" value="HTH_Tnp_1"/>
    <property type="match status" value="1"/>
</dbReference>
<dbReference type="GO" id="GO:0003677">
    <property type="term" value="F:DNA binding"/>
    <property type="evidence" value="ECO:0007669"/>
    <property type="project" value="InterPro"/>
</dbReference>
<organism evidence="1">
    <name type="scientific">Cupriavidus necator</name>
    <name type="common">Alcaligenes eutrophus</name>
    <name type="synonym">Ralstonia eutropha</name>
    <dbReference type="NCBI Taxonomy" id="106590"/>
    <lineage>
        <taxon>Bacteria</taxon>
        <taxon>Pseudomonadati</taxon>
        <taxon>Pseudomonadota</taxon>
        <taxon>Betaproteobacteria</taxon>
        <taxon>Burkholderiales</taxon>
        <taxon>Burkholderiaceae</taxon>
        <taxon>Cupriavidus</taxon>
    </lineage>
</organism>
<dbReference type="GO" id="GO:0004803">
    <property type="term" value="F:transposase activity"/>
    <property type="evidence" value="ECO:0007669"/>
    <property type="project" value="InterPro"/>
</dbReference>
<gene>
    <name evidence="1" type="ORF">CNECB9_330002</name>
</gene>
<dbReference type="Gene3D" id="1.10.10.60">
    <property type="entry name" value="Homeodomain-like"/>
    <property type="match status" value="1"/>
</dbReference>
<dbReference type="InterPro" id="IPR002514">
    <property type="entry name" value="Transposase_8"/>
</dbReference>
<dbReference type="EMBL" id="FMSH01000257">
    <property type="protein sequence ID" value="SCU76658.1"/>
    <property type="molecule type" value="Genomic_DNA"/>
</dbReference>
<evidence type="ECO:0000313" key="1">
    <source>
        <dbReference type="EMBL" id="SCU76658.1"/>
    </source>
</evidence>
<dbReference type="PANTHER" id="PTHR33215">
    <property type="entry name" value="PROTEIN DISTAL ANTENNA"/>
    <property type="match status" value="1"/>
</dbReference>
<dbReference type="SUPFAM" id="SSF46689">
    <property type="entry name" value="Homeodomain-like"/>
    <property type="match status" value="1"/>
</dbReference>
<evidence type="ECO:0008006" key="2">
    <source>
        <dbReference type="Google" id="ProtNLM"/>
    </source>
</evidence>
<accession>A0A1K0JFD5</accession>
<dbReference type="GO" id="GO:0006313">
    <property type="term" value="P:DNA transposition"/>
    <property type="evidence" value="ECO:0007669"/>
    <property type="project" value="InterPro"/>
</dbReference>
<dbReference type="PANTHER" id="PTHR33215:SF13">
    <property type="entry name" value="PROTEIN DISTAL ANTENNA"/>
    <property type="match status" value="1"/>
</dbReference>
<dbReference type="InterPro" id="IPR051839">
    <property type="entry name" value="RD_transcriptional_regulator"/>
</dbReference>
<sequence length="98" mass="10948">MISKTKRAQYTLEFKLEAVRLVKSGQSMAVVSATLGIRAQTLHNWVKAEREGKLTGAGMKPVSPEQMELARLRAEVARLKMERDILKKAAAYFAKESV</sequence>